<comment type="caution">
    <text evidence="3">The sequence shown here is derived from an EMBL/GenBank/DDBJ whole genome shotgun (WGS) entry which is preliminary data.</text>
</comment>
<dbReference type="OrthoDB" id="642536at2759"/>
<dbReference type="PANTHER" id="PTHR44259:SF114">
    <property type="entry name" value="OS06G0707300 PROTEIN"/>
    <property type="match status" value="1"/>
</dbReference>
<dbReference type="Proteomes" id="UP001141806">
    <property type="component" value="Unassembled WGS sequence"/>
</dbReference>
<feature type="domain" description="KIB1-4 beta-propeller" evidence="2">
    <location>
        <begin position="68"/>
        <end position="338"/>
    </location>
</feature>
<dbReference type="SUPFAM" id="SSF81383">
    <property type="entry name" value="F-box domain"/>
    <property type="match status" value="1"/>
</dbReference>
<dbReference type="InterPro" id="IPR001810">
    <property type="entry name" value="F-box_dom"/>
</dbReference>
<gene>
    <name evidence="3" type="ORF">NE237_029039</name>
</gene>
<dbReference type="InterPro" id="IPR005174">
    <property type="entry name" value="KIB1-4_b-propeller"/>
</dbReference>
<dbReference type="AlphaFoldDB" id="A0A9Q0GQG5"/>
<feature type="domain" description="F-box" evidence="1">
    <location>
        <begin position="4"/>
        <end position="40"/>
    </location>
</feature>
<dbReference type="InterPro" id="IPR050942">
    <property type="entry name" value="F-box_BR-signaling"/>
</dbReference>
<evidence type="ECO:0000259" key="1">
    <source>
        <dbReference type="Pfam" id="PF00646"/>
    </source>
</evidence>
<dbReference type="InterPro" id="IPR036047">
    <property type="entry name" value="F-box-like_dom_sf"/>
</dbReference>
<dbReference type="Pfam" id="PF00646">
    <property type="entry name" value="F-box"/>
    <property type="match status" value="1"/>
</dbReference>
<accession>A0A9Q0GQG5</accession>
<sequence>MGNWSDLYDEILELIIDKIRTIEDIIRFRAVCQSWRSVSVMKRQRQRQRQLCPWLMLAARKGSDRRSFYSLSTQKVYRMDLPGVRGRRCWFSQGWLITFGVDMEMHLLNPFSQVRIPLPPQPSLPYQYSPESKFNNPKVLLKIFIKKVVLSSKPSLSVKTTHCKDSKDENCVIMAISSQFNTLAFLRLGDKVWTPIDSPLGFCDIIYFNGQFYAVNTSGRLFICDIYTYFLVESLGELFLIGQGNDHPDFDEHGYNNPDEPVNENTGGYETKGFFGFGVYKFNFDNRKWTHVRSLENRTFFVGNNTSLAVFPSNQCPGCEPNCIYFIDSYHDSFYYGAAHDMGVSWINPRGIQPQYVGRRIFSKICTPLWVGL</sequence>
<proteinExistence type="predicted"/>
<evidence type="ECO:0000313" key="3">
    <source>
        <dbReference type="EMBL" id="KAJ4952207.1"/>
    </source>
</evidence>
<dbReference type="PANTHER" id="PTHR44259">
    <property type="entry name" value="OS07G0183000 PROTEIN-RELATED"/>
    <property type="match status" value="1"/>
</dbReference>
<name>A0A9Q0GQG5_9MAGN</name>
<organism evidence="3 4">
    <name type="scientific">Protea cynaroides</name>
    <dbReference type="NCBI Taxonomy" id="273540"/>
    <lineage>
        <taxon>Eukaryota</taxon>
        <taxon>Viridiplantae</taxon>
        <taxon>Streptophyta</taxon>
        <taxon>Embryophyta</taxon>
        <taxon>Tracheophyta</taxon>
        <taxon>Spermatophyta</taxon>
        <taxon>Magnoliopsida</taxon>
        <taxon>Proteales</taxon>
        <taxon>Proteaceae</taxon>
        <taxon>Protea</taxon>
    </lineage>
</organism>
<reference evidence="3" key="1">
    <citation type="journal article" date="2023" name="Plant J.">
        <title>The genome of the king protea, Protea cynaroides.</title>
        <authorList>
            <person name="Chang J."/>
            <person name="Duong T.A."/>
            <person name="Schoeman C."/>
            <person name="Ma X."/>
            <person name="Roodt D."/>
            <person name="Barker N."/>
            <person name="Li Z."/>
            <person name="Van de Peer Y."/>
            <person name="Mizrachi E."/>
        </authorList>
    </citation>
    <scope>NUCLEOTIDE SEQUENCE</scope>
    <source>
        <tissue evidence="3">Young leaves</tissue>
    </source>
</reference>
<dbReference type="Gene3D" id="1.20.1280.50">
    <property type="match status" value="1"/>
</dbReference>
<evidence type="ECO:0000259" key="2">
    <source>
        <dbReference type="Pfam" id="PF03478"/>
    </source>
</evidence>
<keyword evidence="4" id="KW-1185">Reference proteome</keyword>
<evidence type="ECO:0008006" key="5">
    <source>
        <dbReference type="Google" id="ProtNLM"/>
    </source>
</evidence>
<dbReference type="EMBL" id="JAMYWD010000012">
    <property type="protein sequence ID" value="KAJ4952207.1"/>
    <property type="molecule type" value="Genomic_DNA"/>
</dbReference>
<evidence type="ECO:0000313" key="4">
    <source>
        <dbReference type="Proteomes" id="UP001141806"/>
    </source>
</evidence>
<protein>
    <recommendedName>
        <fullName evidence="5">F-box protein</fullName>
    </recommendedName>
</protein>
<dbReference type="Pfam" id="PF03478">
    <property type="entry name" value="Beta-prop_KIB1-4"/>
    <property type="match status" value="1"/>
</dbReference>